<evidence type="ECO:0000313" key="1">
    <source>
        <dbReference type="EMBL" id="SFB11346.1"/>
    </source>
</evidence>
<name>A0A1I0YF11_9BACI</name>
<protein>
    <submittedName>
        <fullName evidence="1">Uncharacterized protein</fullName>
    </submittedName>
</protein>
<organism evidence="1 2">
    <name type="scientific">Lentibacillus halodurans</name>
    <dbReference type="NCBI Taxonomy" id="237679"/>
    <lineage>
        <taxon>Bacteria</taxon>
        <taxon>Bacillati</taxon>
        <taxon>Bacillota</taxon>
        <taxon>Bacilli</taxon>
        <taxon>Bacillales</taxon>
        <taxon>Bacillaceae</taxon>
        <taxon>Lentibacillus</taxon>
    </lineage>
</organism>
<dbReference type="RefSeq" id="WP_170848220.1">
    <property type="nucleotide sequence ID" value="NZ_FOJW01000007.1"/>
</dbReference>
<dbReference type="Proteomes" id="UP000198642">
    <property type="component" value="Unassembled WGS sequence"/>
</dbReference>
<gene>
    <name evidence="1" type="ORF">SAMN04488072_10784</name>
</gene>
<dbReference type="AlphaFoldDB" id="A0A1I0YF11"/>
<evidence type="ECO:0000313" key="2">
    <source>
        <dbReference type="Proteomes" id="UP000198642"/>
    </source>
</evidence>
<sequence>MEQPNSHGIVTISRDDLIESRGLHITPRDSAFTQHLTVAYKGIIESITTK</sequence>
<reference evidence="1 2" key="1">
    <citation type="submission" date="2016-10" db="EMBL/GenBank/DDBJ databases">
        <authorList>
            <person name="de Groot N.N."/>
        </authorList>
    </citation>
    <scope>NUCLEOTIDE SEQUENCE [LARGE SCALE GENOMIC DNA]</scope>
    <source>
        <strain evidence="1 2">CGMCC 1.3702</strain>
    </source>
</reference>
<dbReference type="EMBL" id="FOJW01000007">
    <property type="protein sequence ID" value="SFB11346.1"/>
    <property type="molecule type" value="Genomic_DNA"/>
</dbReference>
<dbReference type="STRING" id="237679.SAMN04488072_10784"/>
<proteinExistence type="predicted"/>
<keyword evidence="2" id="KW-1185">Reference proteome</keyword>
<accession>A0A1I0YF11</accession>